<dbReference type="InterPro" id="IPR008201">
    <property type="entry name" value="HepT-like"/>
</dbReference>
<dbReference type="GO" id="GO:0110001">
    <property type="term" value="C:toxin-antitoxin complex"/>
    <property type="evidence" value="ECO:0007669"/>
    <property type="project" value="InterPro"/>
</dbReference>
<protein>
    <submittedName>
        <fullName evidence="6">DUF86 domain-containing protein</fullName>
    </submittedName>
</protein>
<evidence type="ECO:0000256" key="2">
    <source>
        <dbReference type="ARBA" id="ARBA00022649"/>
    </source>
</evidence>
<reference evidence="6" key="1">
    <citation type="submission" date="2021-05" db="EMBL/GenBank/DDBJ databases">
        <authorList>
            <person name="Pietrasiak N."/>
            <person name="Ward R."/>
            <person name="Stajich J.E."/>
            <person name="Kurbessoian T."/>
        </authorList>
    </citation>
    <scope>NUCLEOTIDE SEQUENCE</scope>
    <source>
        <strain evidence="6">GSE-NOS-MK-12-04C</strain>
    </source>
</reference>
<evidence type="ECO:0000256" key="5">
    <source>
        <dbReference type="ARBA" id="ARBA00022801"/>
    </source>
</evidence>
<keyword evidence="3" id="KW-0540">Nuclease</keyword>
<dbReference type="EMBL" id="JAHHGZ010000005">
    <property type="protein sequence ID" value="MBW4667023.1"/>
    <property type="molecule type" value="Genomic_DNA"/>
</dbReference>
<gene>
    <name evidence="6" type="ORF">KME60_06140</name>
</gene>
<evidence type="ECO:0000313" key="6">
    <source>
        <dbReference type="EMBL" id="MBW4667023.1"/>
    </source>
</evidence>
<dbReference type="AlphaFoldDB" id="A0A951QJW4"/>
<dbReference type="InterPro" id="IPR051813">
    <property type="entry name" value="HepT_RNase_toxin"/>
</dbReference>
<dbReference type="PANTHER" id="PTHR34139:SF1">
    <property type="entry name" value="RNASE MJ1380-RELATED"/>
    <property type="match status" value="1"/>
</dbReference>
<evidence type="ECO:0000256" key="3">
    <source>
        <dbReference type="ARBA" id="ARBA00022722"/>
    </source>
</evidence>
<evidence type="ECO:0000313" key="7">
    <source>
        <dbReference type="Proteomes" id="UP000729701"/>
    </source>
</evidence>
<dbReference type="Proteomes" id="UP000729701">
    <property type="component" value="Unassembled WGS sequence"/>
</dbReference>
<name>A0A951QJW4_9CYAN</name>
<dbReference type="PANTHER" id="PTHR34139">
    <property type="entry name" value="UPF0331 PROTEIN MJ0127"/>
    <property type="match status" value="1"/>
</dbReference>
<dbReference type="GO" id="GO:0016787">
    <property type="term" value="F:hydrolase activity"/>
    <property type="evidence" value="ECO:0007669"/>
    <property type="project" value="UniProtKB-KW"/>
</dbReference>
<dbReference type="Pfam" id="PF01934">
    <property type="entry name" value="HepT-like"/>
    <property type="match status" value="1"/>
</dbReference>
<keyword evidence="4" id="KW-0547">Nucleotide-binding</keyword>
<dbReference type="GO" id="GO:0000166">
    <property type="term" value="F:nucleotide binding"/>
    <property type="evidence" value="ECO:0007669"/>
    <property type="project" value="UniProtKB-KW"/>
</dbReference>
<proteinExistence type="predicted"/>
<evidence type="ECO:0000256" key="1">
    <source>
        <dbReference type="ARBA" id="ARBA00022553"/>
    </source>
</evidence>
<evidence type="ECO:0000256" key="4">
    <source>
        <dbReference type="ARBA" id="ARBA00022741"/>
    </source>
</evidence>
<organism evidence="6 7">
    <name type="scientific">Cyanomargarita calcarea GSE-NOS-MK-12-04C</name>
    <dbReference type="NCBI Taxonomy" id="2839659"/>
    <lineage>
        <taxon>Bacteria</taxon>
        <taxon>Bacillati</taxon>
        <taxon>Cyanobacteriota</taxon>
        <taxon>Cyanophyceae</taxon>
        <taxon>Nostocales</taxon>
        <taxon>Cyanomargaritaceae</taxon>
        <taxon>Cyanomargarita</taxon>
    </lineage>
</organism>
<accession>A0A951QJW4</accession>
<reference evidence="6" key="2">
    <citation type="journal article" date="2022" name="Microbiol. Resour. Announc.">
        <title>Metagenome Sequencing to Explore Phylogenomics of Terrestrial Cyanobacteria.</title>
        <authorList>
            <person name="Ward R.D."/>
            <person name="Stajich J.E."/>
            <person name="Johansen J.R."/>
            <person name="Huntemann M."/>
            <person name="Clum A."/>
            <person name="Foster B."/>
            <person name="Foster B."/>
            <person name="Roux S."/>
            <person name="Palaniappan K."/>
            <person name="Varghese N."/>
            <person name="Mukherjee S."/>
            <person name="Reddy T.B.K."/>
            <person name="Daum C."/>
            <person name="Copeland A."/>
            <person name="Chen I.A."/>
            <person name="Ivanova N.N."/>
            <person name="Kyrpides N.C."/>
            <person name="Shapiro N."/>
            <person name="Eloe-Fadrosh E.A."/>
            <person name="Pietrasiak N."/>
        </authorList>
    </citation>
    <scope>NUCLEOTIDE SEQUENCE</scope>
    <source>
        <strain evidence="6">GSE-NOS-MK-12-04C</strain>
    </source>
</reference>
<keyword evidence="2" id="KW-1277">Toxin-antitoxin system</keyword>
<comment type="caution">
    <text evidence="6">The sequence shown here is derived from an EMBL/GenBank/DDBJ whole genome shotgun (WGS) entry which is preliminary data.</text>
</comment>
<sequence length="119" mass="13585">MKRSYTEFLQDILDAITEIGVFVNGVSYEAFESNREKTLAVVKLLEIIGEAVKKIPNERREQYPDIPWKSIAGMKDMLVHEYWQVDVAVVWATVQHSLPSLKAVVIKELEGMLGSDFSR</sequence>
<dbReference type="GO" id="GO:0004540">
    <property type="term" value="F:RNA nuclease activity"/>
    <property type="evidence" value="ECO:0007669"/>
    <property type="project" value="InterPro"/>
</dbReference>
<keyword evidence="5" id="KW-0378">Hydrolase</keyword>
<keyword evidence="1" id="KW-0597">Phosphoprotein</keyword>